<proteinExistence type="predicted"/>
<keyword evidence="1" id="KW-0812">Transmembrane</keyword>
<feature type="transmembrane region" description="Helical" evidence="1">
    <location>
        <begin position="96"/>
        <end position="116"/>
    </location>
</feature>
<evidence type="ECO:0000313" key="2">
    <source>
        <dbReference type="EMBL" id="QDS95083.1"/>
    </source>
</evidence>
<gene>
    <name evidence="2" type="ORF">FF011L_38670</name>
</gene>
<feature type="transmembrane region" description="Helical" evidence="1">
    <location>
        <begin position="50"/>
        <end position="75"/>
    </location>
</feature>
<evidence type="ECO:0000313" key="3">
    <source>
        <dbReference type="Proteomes" id="UP000320672"/>
    </source>
</evidence>
<protein>
    <submittedName>
        <fullName evidence="2">Uncharacterized protein</fullName>
    </submittedName>
</protein>
<dbReference type="Proteomes" id="UP000320672">
    <property type="component" value="Chromosome"/>
</dbReference>
<sequence length="190" mass="21071">MEDLSSTKIESRWLWQTKRLFPHPVFAGCISFCCVLVTFLLAGVGISQQIWPMAAASVAFLALAYATCIAAFSLAKEKRAAKGRPQTVQQPSKPTYAVMILLVGIYSWLLTIGMHLFDTFFNNGPGSLKYVVTLAIAVSATLFMQIRGKRVVREHFGRTGGRNLTLSSRQVGYVCFFVVSLSIYFVWVVS</sequence>
<keyword evidence="3" id="KW-1185">Reference proteome</keyword>
<reference evidence="2 3" key="1">
    <citation type="submission" date="2019-02" db="EMBL/GenBank/DDBJ databases">
        <title>Deep-cultivation of Planctomycetes and their phenomic and genomic characterization uncovers novel biology.</title>
        <authorList>
            <person name="Wiegand S."/>
            <person name="Jogler M."/>
            <person name="Boedeker C."/>
            <person name="Pinto D."/>
            <person name="Vollmers J."/>
            <person name="Rivas-Marin E."/>
            <person name="Kohn T."/>
            <person name="Peeters S.H."/>
            <person name="Heuer A."/>
            <person name="Rast P."/>
            <person name="Oberbeckmann S."/>
            <person name="Bunk B."/>
            <person name="Jeske O."/>
            <person name="Meyerdierks A."/>
            <person name="Storesund J.E."/>
            <person name="Kallscheuer N."/>
            <person name="Luecker S."/>
            <person name="Lage O.M."/>
            <person name="Pohl T."/>
            <person name="Merkel B.J."/>
            <person name="Hornburger P."/>
            <person name="Mueller R.-W."/>
            <person name="Bruemmer F."/>
            <person name="Labrenz M."/>
            <person name="Spormann A.M."/>
            <person name="Op den Camp H."/>
            <person name="Overmann J."/>
            <person name="Amann R."/>
            <person name="Jetten M.S.M."/>
            <person name="Mascher T."/>
            <person name="Medema M.H."/>
            <person name="Devos D.P."/>
            <person name="Kaster A.-K."/>
            <person name="Ovreas L."/>
            <person name="Rohde M."/>
            <person name="Galperin M.Y."/>
            <person name="Jogler C."/>
        </authorList>
    </citation>
    <scope>NUCLEOTIDE SEQUENCE [LARGE SCALE GENOMIC DNA]</scope>
    <source>
        <strain evidence="2 3">FF011L</strain>
    </source>
</reference>
<feature type="transmembrane region" description="Helical" evidence="1">
    <location>
        <begin position="171"/>
        <end position="189"/>
    </location>
</feature>
<dbReference type="AlphaFoldDB" id="A0A517MJM6"/>
<keyword evidence="1" id="KW-0472">Membrane</keyword>
<evidence type="ECO:0000256" key="1">
    <source>
        <dbReference type="SAM" id="Phobius"/>
    </source>
</evidence>
<organism evidence="2 3">
    <name type="scientific">Roseimaritima multifibrata</name>
    <dbReference type="NCBI Taxonomy" id="1930274"/>
    <lineage>
        <taxon>Bacteria</taxon>
        <taxon>Pseudomonadati</taxon>
        <taxon>Planctomycetota</taxon>
        <taxon>Planctomycetia</taxon>
        <taxon>Pirellulales</taxon>
        <taxon>Pirellulaceae</taxon>
        <taxon>Roseimaritima</taxon>
    </lineage>
</organism>
<name>A0A517MJM6_9BACT</name>
<feature type="transmembrane region" description="Helical" evidence="1">
    <location>
        <begin position="20"/>
        <end position="44"/>
    </location>
</feature>
<feature type="transmembrane region" description="Helical" evidence="1">
    <location>
        <begin position="128"/>
        <end position="146"/>
    </location>
</feature>
<dbReference type="EMBL" id="CP036262">
    <property type="protein sequence ID" value="QDS95083.1"/>
    <property type="molecule type" value="Genomic_DNA"/>
</dbReference>
<accession>A0A517MJM6</accession>
<keyword evidence="1" id="KW-1133">Transmembrane helix</keyword>
<dbReference type="KEGG" id="rml:FF011L_38670"/>